<dbReference type="RefSeq" id="XP_060368674.1">
    <property type="nucleotide sequence ID" value="XM_060515254.1"/>
</dbReference>
<sequence>MVDADVGDVLLCGRKKRRIFVASGGIRCLSGVAVSPSPATSKVKRVPQSESKSDDASCTYLITTSRGDKCYLEGSKVSALVTGYPSPTSLGSVHLTIRPASACQAHEFSTAITPPDPWSSPPSPPETPARDLRLLPGSKQDNDQGYRVSSGYRAGMWPTTLHSLPEYSVLDDECKPATGAAFAKLFLAGSPSGIRLANCGT</sequence>
<name>A0AAD8UWX5_GLOAC</name>
<dbReference type="GeneID" id="85399152"/>
<gene>
    <name evidence="2" type="ORF">BDZ83DRAFT_765560</name>
</gene>
<proteinExistence type="predicted"/>
<dbReference type="AlphaFoldDB" id="A0AAD8UWX5"/>
<reference evidence="2" key="1">
    <citation type="submission" date="2021-12" db="EMBL/GenBank/DDBJ databases">
        <title>Comparative genomics, transcriptomics and evolutionary studies reveal genomic signatures of adaptation to plant cell wall in hemibiotrophic fungi.</title>
        <authorList>
            <consortium name="DOE Joint Genome Institute"/>
            <person name="Baroncelli R."/>
            <person name="Diaz J.F."/>
            <person name="Benocci T."/>
            <person name="Peng M."/>
            <person name="Battaglia E."/>
            <person name="Haridas S."/>
            <person name="Andreopoulos W."/>
            <person name="Labutti K."/>
            <person name="Pangilinan J."/>
            <person name="Floch G.L."/>
            <person name="Makela M.R."/>
            <person name="Henrissat B."/>
            <person name="Grigoriev I.V."/>
            <person name="Crouch J.A."/>
            <person name="De Vries R.P."/>
            <person name="Sukno S.A."/>
            <person name="Thon M.R."/>
        </authorList>
    </citation>
    <scope>NUCLEOTIDE SEQUENCE</scope>
    <source>
        <strain evidence="2">CBS 112980</strain>
    </source>
</reference>
<dbReference type="EMBL" id="JAHMHS010000016">
    <property type="protein sequence ID" value="KAK1728619.1"/>
    <property type="molecule type" value="Genomic_DNA"/>
</dbReference>
<accession>A0AAD8UWX5</accession>
<feature type="region of interest" description="Disordered" evidence="1">
    <location>
        <begin position="111"/>
        <end position="147"/>
    </location>
</feature>
<keyword evidence="3" id="KW-1185">Reference proteome</keyword>
<evidence type="ECO:0000313" key="3">
    <source>
        <dbReference type="Proteomes" id="UP001244207"/>
    </source>
</evidence>
<evidence type="ECO:0000256" key="1">
    <source>
        <dbReference type="SAM" id="MobiDB-lite"/>
    </source>
</evidence>
<evidence type="ECO:0000313" key="2">
    <source>
        <dbReference type="EMBL" id="KAK1728619.1"/>
    </source>
</evidence>
<feature type="compositionally biased region" description="Pro residues" evidence="1">
    <location>
        <begin position="114"/>
        <end position="127"/>
    </location>
</feature>
<dbReference type="Proteomes" id="UP001244207">
    <property type="component" value="Unassembled WGS sequence"/>
</dbReference>
<comment type="caution">
    <text evidence="2">The sequence shown here is derived from an EMBL/GenBank/DDBJ whole genome shotgun (WGS) entry which is preliminary data.</text>
</comment>
<organism evidence="2 3">
    <name type="scientific">Glomerella acutata</name>
    <name type="common">Colletotrichum acutatum</name>
    <dbReference type="NCBI Taxonomy" id="27357"/>
    <lineage>
        <taxon>Eukaryota</taxon>
        <taxon>Fungi</taxon>
        <taxon>Dikarya</taxon>
        <taxon>Ascomycota</taxon>
        <taxon>Pezizomycotina</taxon>
        <taxon>Sordariomycetes</taxon>
        <taxon>Hypocreomycetidae</taxon>
        <taxon>Glomerellales</taxon>
        <taxon>Glomerellaceae</taxon>
        <taxon>Colletotrichum</taxon>
        <taxon>Colletotrichum acutatum species complex</taxon>
    </lineage>
</organism>
<protein>
    <submittedName>
        <fullName evidence="2">Uncharacterized protein</fullName>
    </submittedName>
</protein>